<organism evidence="2 3">
    <name type="scientific">Planktothrix agardhii CCAP 1459/11A</name>
    <dbReference type="NCBI Taxonomy" id="282420"/>
    <lineage>
        <taxon>Bacteria</taxon>
        <taxon>Bacillati</taxon>
        <taxon>Cyanobacteriota</taxon>
        <taxon>Cyanophyceae</taxon>
        <taxon>Oscillatoriophycideae</taxon>
        <taxon>Oscillatoriales</taxon>
        <taxon>Microcoleaceae</taxon>
        <taxon>Planktothrix</taxon>
    </lineage>
</organism>
<dbReference type="Proteomes" id="UP000299794">
    <property type="component" value="Unassembled WGS sequence"/>
</dbReference>
<reference evidence="3" key="1">
    <citation type="submission" date="2019-02" db="EMBL/GenBank/DDBJ databases">
        <title>Draft genome sequence of Planktothrix agardhii NIES-905.</title>
        <authorList>
            <person name="Yamaguchi H."/>
            <person name="Suzuki S."/>
            <person name="Kawachi M."/>
        </authorList>
    </citation>
    <scope>NUCLEOTIDE SEQUENCE [LARGE SCALE GENOMIC DNA]</scope>
    <source>
        <strain evidence="3">CCAP 1459/11A</strain>
    </source>
</reference>
<feature type="transmembrane region" description="Helical" evidence="1">
    <location>
        <begin position="12"/>
        <end position="32"/>
    </location>
</feature>
<evidence type="ECO:0008006" key="4">
    <source>
        <dbReference type="Google" id="ProtNLM"/>
    </source>
</evidence>
<feature type="transmembrane region" description="Helical" evidence="1">
    <location>
        <begin position="39"/>
        <end position="61"/>
    </location>
</feature>
<dbReference type="InterPro" id="IPR016410">
    <property type="entry name" value="Phage_imm"/>
</dbReference>
<sequence length="68" mass="7853">MNDIENLTDTEQLITVGASLVFYFLPWIIALFKSKRNTTAIFLLNIFLGWTIIGWFIALIWSATNEKD</sequence>
<evidence type="ECO:0000313" key="3">
    <source>
        <dbReference type="Proteomes" id="UP000299794"/>
    </source>
</evidence>
<dbReference type="RefSeq" id="WP_042155713.1">
    <property type="nucleotide sequence ID" value="NZ_BJCD01000024.1"/>
</dbReference>
<dbReference type="GeneID" id="77287990"/>
<evidence type="ECO:0000256" key="1">
    <source>
        <dbReference type="SAM" id="Phobius"/>
    </source>
</evidence>
<accession>A0A479ZU62</accession>
<keyword evidence="1" id="KW-0472">Membrane</keyword>
<protein>
    <recommendedName>
        <fullName evidence="4">Superinfection immunity protein</fullName>
    </recommendedName>
</protein>
<dbReference type="EMBL" id="BJCD01000024">
    <property type="protein sequence ID" value="GCL34748.1"/>
    <property type="molecule type" value="Genomic_DNA"/>
</dbReference>
<comment type="caution">
    <text evidence="2">The sequence shown here is derived from an EMBL/GenBank/DDBJ whole genome shotgun (WGS) entry which is preliminary data.</text>
</comment>
<dbReference type="Pfam" id="PF14373">
    <property type="entry name" value="Imm_superinfect"/>
    <property type="match status" value="1"/>
</dbReference>
<evidence type="ECO:0000313" key="2">
    <source>
        <dbReference type="EMBL" id="GCL34748.1"/>
    </source>
</evidence>
<proteinExistence type="predicted"/>
<name>A0A479ZU62_PLAAG</name>
<keyword evidence="1" id="KW-0812">Transmembrane</keyword>
<dbReference type="AlphaFoldDB" id="A0A479ZU62"/>
<keyword evidence="1" id="KW-1133">Transmembrane helix</keyword>
<gene>
    <name evidence="2" type="ORF">PA905_37970</name>
</gene>